<evidence type="ECO:0000313" key="1">
    <source>
        <dbReference type="EMBL" id="GFT76965.1"/>
    </source>
</evidence>
<evidence type="ECO:0000313" key="2">
    <source>
        <dbReference type="Proteomes" id="UP000887013"/>
    </source>
</evidence>
<dbReference type="AlphaFoldDB" id="A0A8X6U3L4"/>
<organism evidence="1 2">
    <name type="scientific">Nephila pilipes</name>
    <name type="common">Giant wood spider</name>
    <name type="synonym">Nephila maculata</name>
    <dbReference type="NCBI Taxonomy" id="299642"/>
    <lineage>
        <taxon>Eukaryota</taxon>
        <taxon>Metazoa</taxon>
        <taxon>Ecdysozoa</taxon>
        <taxon>Arthropoda</taxon>
        <taxon>Chelicerata</taxon>
        <taxon>Arachnida</taxon>
        <taxon>Araneae</taxon>
        <taxon>Araneomorphae</taxon>
        <taxon>Entelegynae</taxon>
        <taxon>Araneoidea</taxon>
        <taxon>Nephilidae</taxon>
        <taxon>Nephila</taxon>
    </lineage>
</organism>
<dbReference type="Proteomes" id="UP000887013">
    <property type="component" value="Unassembled WGS sequence"/>
</dbReference>
<protein>
    <submittedName>
        <fullName evidence="1">Uncharacterized protein</fullName>
    </submittedName>
</protein>
<proteinExistence type="predicted"/>
<gene>
    <name evidence="1" type="ORF">NPIL_574721</name>
</gene>
<comment type="caution">
    <text evidence="1">The sequence shown here is derived from an EMBL/GenBank/DDBJ whole genome shotgun (WGS) entry which is preliminary data.</text>
</comment>
<accession>A0A8X6U3L4</accession>
<sequence length="109" mass="13070">MTNPVEITRRKYVRTSTKNIIPSIKKYWCVGAKWAWWEERWKFCLKLVVEVNDEVVTEISKPHDRSAVGDASLARHEWIWTCWEEETKRRVWTIVTWLPCNLLESNSYG</sequence>
<dbReference type="EMBL" id="BMAW01022256">
    <property type="protein sequence ID" value="GFT76965.1"/>
    <property type="molecule type" value="Genomic_DNA"/>
</dbReference>
<keyword evidence="2" id="KW-1185">Reference proteome</keyword>
<reference evidence="1" key="1">
    <citation type="submission" date="2020-08" db="EMBL/GenBank/DDBJ databases">
        <title>Multicomponent nature underlies the extraordinary mechanical properties of spider dragline silk.</title>
        <authorList>
            <person name="Kono N."/>
            <person name="Nakamura H."/>
            <person name="Mori M."/>
            <person name="Yoshida Y."/>
            <person name="Ohtoshi R."/>
            <person name="Malay A.D."/>
            <person name="Moran D.A.P."/>
            <person name="Tomita M."/>
            <person name="Numata K."/>
            <person name="Arakawa K."/>
        </authorList>
    </citation>
    <scope>NUCLEOTIDE SEQUENCE</scope>
</reference>
<name>A0A8X6U3L4_NEPPI</name>